<comment type="similarity">
    <text evidence="2">Belongs to the tyrosinase family.</text>
</comment>
<dbReference type="OrthoDB" id="7626638at2759"/>
<evidence type="ECO:0000256" key="4">
    <source>
        <dbReference type="ARBA" id="ARBA00023002"/>
    </source>
</evidence>
<proteinExistence type="inferred from homology"/>
<organism evidence="6 7">
    <name type="scientific">Eumeta variegata</name>
    <name type="common">Bagworm moth</name>
    <name type="synonym">Eumeta japonica</name>
    <dbReference type="NCBI Taxonomy" id="151549"/>
    <lineage>
        <taxon>Eukaryota</taxon>
        <taxon>Metazoa</taxon>
        <taxon>Ecdysozoa</taxon>
        <taxon>Arthropoda</taxon>
        <taxon>Hexapoda</taxon>
        <taxon>Insecta</taxon>
        <taxon>Pterygota</taxon>
        <taxon>Neoptera</taxon>
        <taxon>Endopterygota</taxon>
        <taxon>Lepidoptera</taxon>
        <taxon>Glossata</taxon>
        <taxon>Ditrysia</taxon>
        <taxon>Tineoidea</taxon>
        <taxon>Psychidae</taxon>
        <taxon>Oiketicinae</taxon>
        <taxon>Eumeta</taxon>
    </lineage>
</organism>
<gene>
    <name evidence="6" type="ORF">EVAR_14533_1</name>
</gene>
<dbReference type="EMBL" id="BGZK01000122">
    <property type="protein sequence ID" value="GBP20807.1"/>
    <property type="molecule type" value="Genomic_DNA"/>
</dbReference>
<keyword evidence="7" id="KW-1185">Reference proteome</keyword>
<keyword evidence="5" id="KW-0186">Copper</keyword>
<name>A0A4C1U3W8_EUMVA</name>
<dbReference type="GO" id="GO:0046872">
    <property type="term" value="F:metal ion binding"/>
    <property type="evidence" value="ECO:0007669"/>
    <property type="project" value="UniProtKB-KW"/>
</dbReference>
<sequence>MRNVEDLKSLCAYCQLRINPYMFNYCLSVAILHRSGWKPDHGQIDRRVFELSQFKPLAPFLGEHVRTSPSRRPDTKGMNIPTFAETFPDKFIDPKAGRKAREIAAVEESGSRVKSPRRKVLLVEVRRKAYGLPQT</sequence>
<dbReference type="SUPFAM" id="SSF48050">
    <property type="entry name" value="Hemocyanin, N-terminal domain"/>
    <property type="match status" value="1"/>
</dbReference>
<dbReference type="InterPro" id="IPR036697">
    <property type="entry name" value="Hemocyanin_N_sf"/>
</dbReference>
<evidence type="ECO:0000256" key="5">
    <source>
        <dbReference type="ARBA" id="ARBA00023008"/>
    </source>
</evidence>
<dbReference type="Proteomes" id="UP000299102">
    <property type="component" value="Unassembled WGS sequence"/>
</dbReference>
<dbReference type="STRING" id="151549.A0A4C1U3W8"/>
<comment type="caution">
    <text evidence="6">The sequence shown here is derived from an EMBL/GenBank/DDBJ whole genome shotgun (WGS) entry which is preliminary data.</text>
</comment>
<dbReference type="AlphaFoldDB" id="A0A4C1U3W8"/>
<accession>A0A4C1U3W8</accession>
<evidence type="ECO:0000256" key="1">
    <source>
        <dbReference type="ARBA" id="ARBA00001973"/>
    </source>
</evidence>
<dbReference type="InterPro" id="IPR013788">
    <property type="entry name" value="Hemocyanin/hexamerin"/>
</dbReference>
<comment type="cofactor">
    <cofactor evidence="1">
        <name>Cu(2+)</name>
        <dbReference type="ChEBI" id="CHEBI:29036"/>
    </cofactor>
</comment>
<dbReference type="Gene3D" id="1.20.1370.10">
    <property type="entry name" value="Hemocyanin, N-terminal domain"/>
    <property type="match status" value="1"/>
</dbReference>
<protein>
    <submittedName>
        <fullName evidence="6">Phenoloxidase subunit 1</fullName>
    </submittedName>
</protein>
<keyword evidence="3" id="KW-0479">Metal-binding</keyword>
<dbReference type="PANTHER" id="PTHR11511">
    <property type="entry name" value="LARVAL STORAGE PROTEIN/PHENOLOXIDASE"/>
    <property type="match status" value="1"/>
</dbReference>
<evidence type="ECO:0000313" key="6">
    <source>
        <dbReference type="EMBL" id="GBP20807.1"/>
    </source>
</evidence>
<dbReference type="PANTHER" id="PTHR11511:SF4">
    <property type="entry name" value="PHENOLOXIDASE 2-RELATED"/>
    <property type="match status" value="1"/>
</dbReference>
<evidence type="ECO:0000313" key="7">
    <source>
        <dbReference type="Proteomes" id="UP000299102"/>
    </source>
</evidence>
<dbReference type="GO" id="GO:0016491">
    <property type="term" value="F:oxidoreductase activity"/>
    <property type="evidence" value="ECO:0007669"/>
    <property type="project" value="UniProtKB-KW"/>
</dbReference>
<keyword evidence="4" id="KW-0560">Oxidoreductase</keyword>
<evidence type="ECO:0000256" key="2">
    <source>
        <dbReference type="ARBA" id="ARBA00009928"/>
    </source>
</evidence>
<reference evidence="6 7" key="1">
    <citation type="journal article" date="2019" name="Commun. Biol.">
        <title>The bagworm genome reveals a unique fibroin gene that provides high tensile strength.</title>
        <authorList>
            <person name="Kono N."/>
            <person name="Nakamura H."/>
            <person name="Ohtoshi R."/>
            <person name="Tomita M."/>
            <person name="Numata K."/>
            <person name="Arakawa K."/>
        </authorList>
    </citation>
    <scope>NUCLEOTIDE SEQUENCE [LARGE SCALE GENOMIC DNA]</scope>
</reference>
<evidence type="ECO:0000256" key="3">
    <source>
        <dbReference type="ARBA" id="ARBA00022723"/>
    </source>
</evidence>